<dbReference type="EMBL" id="JBHRSS010000006">
    <property type="protein sequence ID" value="MFC3104913.1"/>
    <property type="molecule type" value="Genomic_DNA"/>
</dbReference>
<organism evidence="10 11">
    <name type="scientific">Salinisphaera aquimarina</name>
    <dbReference type="NCBI Taxonomy" id="2094031"/>
    <lineage>
        <taxon>Bacteria</taxon>
        <taxon>Pseudomonadati</taxon>
        <taxon>Pseudomonadota</taxon>
        <taxon>Gammaproteobacteria</taxon>
        <taxon>Salinisphaerales</taxon>
        <taxon>Salinisphaeraceae</taxon>
        <taxon>Salinisphaera</taxon>
    </lineage>
</organism>
<feature type="transmembrane region" description="Helical" evidence="8">
    <location>
        <begin position="193"/>
        <end position="211"/>
    </location>
</feature>
<dbReference type="Pfam" id="PF01545">
    <property type="entry name" value="Cation_efflux"/>
    <property type="match status" value="1"/>
</dbReference>
<evidence type="ECO:0000256" key="6">
    <source>
        <dbReference type="ARBA" id="ARBA00023136"/>
    </source>
</evidence>
<feature type="transmembrane region" description="Helical" evidence="8">
    <location>
        <begin position="9"/>
        <end position="30"/>
    </location>
</feature>
<dbReference type="SUPFAM" id="SSF161111">
    <property type="entry name" value="Cation efflux protein transmembrane domain-like"/>
    <property type="match status" value="1"/>
</dbReference>
<feature type="region of interest" description="Disordered" evidence="7">
    <location>
        <begin position="303"/>
        <end position="325"/>
    </location>
</feature>
<keyword evidence="3 8" id="KW-0812">Transmembrane</keyword>
<keyword evidence="6 8" id="KW-0472">Membrane</keyword>
<dbReference type="PANTHER" id="PTHR13414">
    <property type="entry name" value="HUEL-CATION TRANSPORTER"/>
    <property type="match status" value="1"/>
</dbReference>
<evidence type="ECO:0000256" key="5">
    <source>
        <dbReference type="ARBA" id="ARBA00022989"/>
    </source>
</evidence>
<dbReference type="PANTHER" id="PTHR13414:SF9">
    <property type="entry name" value="PROTON-COUPLED ZINC ANTIPORTER SLC30A9, MITOCHONDRIAL"/>
    <property type="match status" value="1"/>
</dbReference>
<feature type="domain" description="Cation efflux protein transmembrane" evidence="9">
    <location>
        <begin position="11"/>
        <end position="213"/>
    </location>
</feature>
<dbReference type="SUPFAM" id="SSF160240">
    <property type="entry name" value="Cation efflux protein cytoplasmic domain-like"/>
    <property type="match status" value="1"/>
</dbReference>
<dbReference type="NCBIfam" id="TIGR01297">
    <property type="entry name" value="CDF"/>
    <property type="match status" value="1"/>
</dbReference>
<gene>
    <name evidence="10" type="ORF">ACFOSU_13615</name>
</gene>
<feature type="compositionally biased region" description="Basic and acidic residues" evidence="7">
    <location>
        <begin position="303"/>
        <end position="317"/>
    </location>
</feature>
<dbReference type="Gene3D" id="1.20.1510.10">
    <property type="entry name" value="Cation efflux protein transmembrane domain"/>
    <property type="match status" value="1"/>
</dbReference>
<feature type="transmembrane region" description="Helical" evidence="8">
    <location>
        <begin position="159"/>
        <end position="181"/>
    </location>
</feature>
<keyword evidence="4" id="KW-0862">Zinc</keyword>
<evidence type="ECO:0000259" key="9">
    <source>
        <dbReference type="Pfam" id="PF01545"/>
    </source>
</evidence>
<evidence type="ECO:0000313" key="11">
    <source>
        <dbReference type="Proteomes" id="UP001595462"/>
    </source>
</evidence>
<keyword evidence="4" id="KW-0406">Ion transport</keyword>
<evidence type="ECO:0000256" key="8">
    <source>
        <dbReference type="SAM" id="Phobius"/>
    </source>
</evidence>
<evidence type="ECO:0000313" key="10">
    <source>
        <dbReference type="EMBL" id="MFC3104913.1"/>
    </source>
</evidence>
<accession>A0ABV7EQ93</accession>
<name>A0ABV7EQ93_9GAMM</name>
<dbReference type="InterPro" id="IPR027469">
    <property type="entry name" value="Cation_efflux_TMD_sf"/>
</dbReference>
<evidence type="ECO:0000256" key="4">
    <source>
        <dbReference type="ARBA" id="ARBA00022906"/>
    </source>
</evidence>
<feature type="transmembrane region" description="Helical" evidence="8">
    <location>
        <begin position="113"/>
        <end position="133"/>
    </location>
</feature>
<dbReference type="InterPro" id="IPR058533">
    <property type="entry name" value="Cation_efflux_TM"/>
</dbReference>
<dbReference type="Gene3D" id="3.30.70.1350">
    <property type="entry name" value="Cation efflux protein, cytoplasmic domain"/>
    <property type="match status" value="1"/>
</dbReference>
<dbReference type="RefSeq" id="WP_380690474.1">
    <property type="nucleotide sequence ID" value="NZ_JBHRSS010000006.1"/>
</dbReference>
<feature type="transmembrane region" description="Helical" evidence="8">
    <location>
        <begin position="76"/>
        <end position="97"/>
    </location>
</feature>
<dbReference type="InterPro" id="IPR036837">
    <property type="entry name" value="Cation_efflux_CTD_sf"/>
</dbReference>
<evidence type="ECO:0000256" key="2">
    <source>
        <dbReference type="ARBA" id="ARBA00022448"/>
    </source>
</evidence>
<dbReference type="InterPro" id="IPR002524">
    <property type="entry name" value="Cation_efflux"/>
</dbReference>
<protein>
    <submittedName>
        <fullName evidence="10">Cation diffusion facilitator family transporter</fullName>
    </submittedName>
</protein>
<keyword evidence="11" id="KW-1185">Reference proteome</keyword>
<comment type="caution">
    <text evidence="10">The sequence shown here is derived from an EMBL/GenBank/DDBJ whole genome shotgun (WGS) entry which is preliminary data.</text>
</comment>
<dbReference type="InterPro" id="IPR040177">
    <property type="entry name" value="SLC30A9"/>
</dbReference>
<keyword evidence="4" id="KW-0864">Zinc transport</keyword>
<reference evidence="11" key="1">
    <citation type="journal article" date="2019" name="Int. J. Syst. Evol. Microbiol.">
        <title>The Global Catalogue of Microorganisms (GCM) 10K type strain sequencing project: providing services to taxonomists for standard genome sequencing and annotation.</title>
        <authorList>
            <consortium name="The Broad Institute Genomics Platform"/>
            <consortium name="The Broad Institute Genome Sequencing Center for Infectious Disease"/>
            <person name="Wu L."/>
            <person name="Ma J."/>
        </authorList>
    </citation>
    <scope>NUCLEOTIDE SEQUENCE [LARGE SCALE GENOMIC DNA]</scope>
    <source>
        <strain evidence="11">KCTC 52640</strain>
    </source>
</reference>
<dbReference type="Proteomes" id="UP001595462">
    <property type="component" value="Unassembled WGS sequence"/>
</dbReference>
<sequence length="325" mass="35392">MSDSGSKTVILAALTGNFLIAVSKFVASVFTGSTAMFAEGIHSVIDTGNQGLLLYGMKRASKPPDAKFPFGYGKEIYFWSFMVAVLLFTLGAGLSIFEGVEKILHPEPISHPYINYIVLGLAILFEGTSWFIAAKEFRRIKGSWGVLEAVRRGKDPNKFLVLFEDTAAIAGLLLAIVGLVLAQMTGINMFDGIASIGIGLILAFCSVWLAIETKGLLIGEAANQYVVRDIWNILEADPAVERVNEVPTMHIGPEYVLANISLRFTDDLSGRQLQDAIARMDRQIKTECPTVKRVFIEAEYEADRAPSHDQRADKIDGGDASPAVS</sequence>
<comment type="subcellular location">
    <subcellularLocation>
        <location evidence="1">Membrane</location>
        <topology evidence="1">Multi-pass membrane protein</topology>
    </subcellularLocation>
</comment>
<evidence type="ECO:0000256" key="3">
    <source>
        <dbReference type="ARBA" id="ARBA00022692"/>
    </source>
</evidence>
<keyword evidence="5 8" id="KW-1133">Transmembrane helix</keyword>
<evidence type="ECO:0000256" key="1">
    <source>
        <dbReference type="ARBA" id="ARBA00004141"/>
    </source>
</evidence>
<keyword evidence="2" id="KW-0813">Transport</keyword>
<evidence type="ECO:0000256" key="7">
    <source>
        <dbReference type="SAM" id="MobiDB-lite"/>
    </source>
</evidence>
<proteinExistence type="predicted"/>